<protein>
    <recommendedName>
        <fullName evidence="12">Branched-chain amino acid ABC transporter permease</fullName>
    </recommendedName>
</protein>
<dbReference type="PANTHER" id="PTHR11795:SF371">
    <property type="entry name" value="HIGH-AFFINITY BRANCHED-CHAIN AMINO ACID TRANSPORT SYSTEM PERMEASE PROTEIN LIVH"/>
    <property type="match status" value="1"/>
</dbReference>
<keyword evidence="2" id="KW-0813">Transport</keyword>
<dbReference type="CDD" id="cd06582">
    <property type="entry name" value="TM_PBP1_LivH_like"/>
    <property type="match status" value="1"/>
</dbReference>
<dbReference type="GO" id="GO:0015192">
    <property type="term" value="F:L-phenylalanine transmembrane transporter activity"/>
    <property type="evidence" value="ECO:0007669"/>
    <property type="project" value="TreeGrafter"/>
</dbReference>
<dbReference type="PANTHER" id="PTHR11795">
    <property type="entry name" value="BRANCHED-CHAIN AMINO ACID TRANSPORT SYSTEM PERMEASE PROTEIN LIVH"/>
    <property type="match status" value="1"/>
</dbReference>
<feature type="transmembrane region" description="Helical" evidence="10">
    <location>
        <begin position="12"/>
        <end position="32"/>
    </location>
</feature>
<evidence type="ECO:0008006" key="12">
    <source>
        <dbReference type="Google" id="ProtNLM"/>
    </source>
</evidence>
<keyword evidence="8 10" id="KW-0472">Membrane</keyword>
<dbReference type="Pfam" id="PF02653">
    <property type="entry name" value="BPD_transp_2"/>
    <property type="match status" value="1"/>
</dbReference>
<evidence type="ECO:0000256" key="2">
    <source>
        <dbReference type="ARBA" id="ARBA00022448"/>
    </source>
</evidence>
<evidence type="ECO:0000256" key="8">
    <source>
        <dbReference type="ARBA" id="ARBA00023136"/>
    </source>
</evidence>
<reference evidence="11" key="1">
    <citation type="submission" date="2014-06" db="EMBL/GenBank/DDBJ databases">
        <title>Key roles for freshwater Actinobacteria revealed by deep metagenomic sequencing.</title>
        <authorList>
            <person name="Ghai R."/>
            <person name="Mizuno C.M."/>
            <person name="Picazo A."/>
            <person name="Camacho A."/>
            <person name="Rodriguez-Valera F."/>
        </authorList>
    </citation>
    <scope>NUCLEOTIDE SEQUENCE</scope>
</reference>
<dbReference type="GO" id="GO:0042941">
    <property type="term" value="P:D-alanine transmembrane transport"/>
    <property type="evidence" value="ECO:0007669"/>
    <property type="project" value="TreeGrafter"/>
</dbReference>
<keyword evidence="5 10" id="KW-0812">Transmembrane</keyword>
<keyword evidence="3" id="KW-1003">Cell membrane</keyword>
<comment type="caution">
    <text evidence="11">The sequence shown here is derived from an EMBL/GenBank/DDBJ whole genome shotgun (WGS) entry which is preliminary data.</text>
</comment>
<dbReference type="GO" id="GO:0005304">
    <property type="term" value="F:L-valine transmembrane transporter activity"/>
    <property type="evidence" value="ECO:0007669"/>
    <property type="project" value="TreeGrafter"/>
</dbReference>
<sequence length="290" mass="30682">MVQSILDAISLGGLYSLAALGLGLVFGVMRLVNFAHAELITIAAYTLVLTAQFPLAVSLIFTVIVTVFVALLMEFSVYRRLRGVNPAIMLIASFGLSTVLQRVYELMFGALPRSAVVAPFLRGDFKIAGLSITISSIITIVLTIVILLAMGYLIEKTSLGLQLRAASADFKTARLLGVRSNRLISAAFGLSGVLAACVALILVIQNPQISPYYGLNITILSLVGIVIGGIASLRGAALGGFIVGVVLSSLNTLLGNGRVYAYSWLFILVLVILLVRPGGLLSKGSELERV</sequence>
<feature type="transmembrane region" description="Helical" evidence="10">
    <location>
        <begin position="183"/>
        <end position="204"/>
    </location>
</feature>
<dbReference type="GO" id="GO:0015808">
    <property type="term" value="P:L-alanine transport"/>
    <property type="evidence" value="ECO:0007669"/>
    <property type="project" value="TreeGrafter"/>
</dbReference>
<gene>
    <name evidence="11" type="ORF">GM51_9460</name>
</gene>
<dbReference type="InterPro" id="IPR001851">
    <property type="entry name" value="ABC_transp_permease"/>
</dbReference>
<dbReference type="EMBL" id="JNSL01000052">
    <property type="protein sequence ID" value="KGA17920.1"/>
    <property type="molecule type" value="Genomic_DNA"/>
</dbReference>
<evidence type="ECO:0000256" key="4">
    <source>
        <dbReference type="ARBA" id="ARBA00022519"/>
    </source>
</evidence>
<feature type="transmembrane region" description="Helical" evidence="10">
    <location>
        <begin position="84"/>
        <end position="104"/>
    </location>
</feature>
<feature type="transmembrane region" description="Helical" evidence="10">
    <location>
        <begin position="261"/>
        <end position="281"/>
    </location>
</feature>
<evidence type="ECO:0000256" key="10">
    <source>
        <dbReference type="SAM" id="Phobius"/>
    </source>
</evidence>
<comment type="subcellular location">
    <subcellularLocation>
        <location evidence="1">Cell membrane</location>
        <topology evidence="1">Multi-pass membrane protein</topology>
    </subcellularLocation>
</comment>
<evidence type="ECO:0000313" key="11">
    <source>
        <dbReference type="EMBL" id="KGA17920.1"/>
    </source>
</evidence>
<dbReference type="GO" id="GO:0005886">
    <property type="term" value="C:plasma membrane"/>
    <property type="evidence" value="ECO:0007669"/>
    <property type="project" value="UniProtKB-SubCell"/>
</dbReference>
<accession>A0A094Q1F4</accession>
<dbReference type="InterPro" id="IPR052157">
    <property type="entry name" value="BCAA_transport_permease"/>
</dbReference>
<dbReference type="GO" id="GO:1903806">
    <property type="term" value="P:L-isoleucine import across plasma membrane"/>
    <property type="evidence" value="ECO:0007669"/>
    <property type="project" value="TreeGrafter"/>
</dbReference>
<evidence type="ECO:0000256" key="5">
    <source>
        <dbReference type="ARBA" id="ARBA00022692"/>
    </source>
</evidence>
<feature type="transmembrane region" description="Helical" evidence="10">
    <location>
        <begin position="127"/>
        <end position="154"/>
    </location>
</feature>
<keyword evidence="4" id="KW-0997">Cell inner membrane</keyword>
<dbReference type="GO" id="GO:0015190">
    <property type="term" value="F:L-leucine transmembrane transporter activity"/>
    <property type="evidence" value="ECO:0007669"/>
    <property type="project" value="TreeGrafter"/>
</dbReference>
<comment type="similarity">
    <text evidence="9">Belongs to the binding-protein-dependent transport system permease family. LivHM subfamily.</text>
</comment>
<evidence type="ECO:0000256" key="3">
    <source>
        <dbReference type="ARBA" id="ARBA00022475"/>
    </source>
</evidence>
<organism evidence="11">
    <name type="scientific">freshwater metagenome</name>
    <dbReference type="NCBI Taxonomy" id="449393"/>
    <lineage>
        <taxon>unclassified sequences</taxon>
        <taxon>metagenomes</taxon>
        <taxon>ecological metagenomes</taxon>
    </lineage>
</organism>
<evidence type="ECO:0000256" key="6">
    <source>
        <dbReference type="ARBA" id="ARBA00022970"/>
    </source>
</evidence>
<evidence type="ECO:0000256" key="9">
    <source>
        <dbReference type="ARBA" id="ARBA00037998"/>
    </source>
</evidence>
<keyword evidence="6" id="KW-0029">Amino-acid transport</keyword>
<keyword evidence="7 10" id="KW-1133">Transmembrane helix</keyword>
<feature type="transmembrane region" description="Helical" evidence="10">
    <location>
        <begin position="44"/>
        <end position="72"/>
    </location>
</feature>
<dbReference type="GO" id="GO:0015188">
    <property type="term" value="F:L-isoleucine transmembrane transporter activity"/>
    <property type="evidence" value="ECO:0007669"/>
    <property type="project" value="TreeGrafter"/>
</dbReference>
<evidence type="ECO:0000256" key="1">
    <source>
        <dbReference type="ARBA" id="ARBA00004651"/>
    </source>
</evidence>
<name>A0A094Q1F4_9ZZZZ</name>
<proteinExistence type="inferred from homology"/>
<evidence type="ECO:0000256" key="7">
    <source>
        <dbReference type="ARBA" id="ARBA00022989"/>
    </source>
</evidence>
<dbReference type="AlphaFoldDB" id="A0A094Q1F4"/>